<dbReference type="SUPFAM" id="SSF51004">
    <property type="entry name" value="C-terminal (heme d1) domain of cytochrome cd1-nitrite reductase"/>
    <property type="match status" value="1"/>
</dbReference>
<dbReference type="InterPro" id="IPR015943">
    <property type="entry name" value="WD40/YVTN_repeat-like_dom_sf"/>
</dbReference>
<sequence length="363" mass="41049">MPFPEKTLNFVHLTIHPMNTRFHQPPSILILALICLIQSCQFTVIGTMDYPPNDRSGLKGPSAKTLETKPFHLSELVHFPFYGGTSQFNQFLTFQGYNEAAGRLALVNLPNVVELPKNNLIKLFTTETGAVWGVKSQPSGFSLQQLVNGSWIEAGAIAEMNYYQTIRATEQEIWFTTNKGITIWDIKQKKISKIIGINLSRVFTENFSIESANNELLIYQNQALETPVQRFSVPTYVSVQKGISNDIWGAFEDQNRHLWFVVKDALWDGILFKFDGKTLKKLSTIPVGSFDSNRSVSHYNLDKGGNLWVQIDGINYIYTQAGKWFIPQFDSLENTLFASTVFTNKQGDLLIASTQKLFSLTLQ</sequence>
<dbReference type="EMBL" id="WJXZ01000009">
    <property type="protein sequence ID" value="MRS63067.1"/>
    <property type="molecule type" value="Genomic_DNA"/>
</dbReference>
<evidence type="ECO:0000313" key="1">
    <source>
        <dbReference type="EMBL" id="MRS63067.1"/>
    </source>
</evidence>
<evidence type="ECO:0000313" key="2">
    <source>
        <dbReference type="Proteomes" id="UP000441754"/>
    </source>
</evidence>
<gene>
    <name evidence="1" type="ORF">GJJ30_17340</name>
</gene>
<dbReference type="Proteomes" id="UP000441754">
    <property type="component" value="Unassembled WGS sequence"/>
</dbReference>
<protein>
    <submittedName>
        <fullName evidence="1">Uncharacterized protein</fullName>
    </submittedName>
</protein>
<organism evidence="1 2">
    <name type="scientific">Larkinella terrae</name>
    <dbReference type="NCBI Taxonomy" id="2025311"/>
    <lineage>
        <taxon>Bacteria</taxon>
        <taxon>Pseudomonadati</taxon>
        <taxon>Bacteroidota</taxon>
        <taxon>Cytophagia</taxon>
        <taxon>Cytophagales</taxon>
        <taxon>Spirosomataceae</taxon>
        <taxon>Larkinella</taxon>
    </lineage>
</organism>
<dbReference type="OrthoDB" id="943163at2"/>
<keyword evidence="2" id="KW-1185">Reference proteome</keyword>
<proteinExistence type="predicted"/>
<dbReference type="InterPro" id="IPR011048">
    <property type="entry name" value="Haem_d1_sf"/>
</dbReference>
<reference evidence="1 2" key="1">
    <citation type="journal article" date="2018" name="Antonie Van Leeuwenhoek">
        <title>Larkinella terrae sp. nov., isolated from soil on Jeju Island, South Korea.</title>
        <authorList>
            <person name="Ten L.N."/>
            <person name="Jeon J."/>
            <person name="Park S.J."/>
            <person name="Park S."/>
            <person name="Lee S.Y."/>
            <person name="Kim M.K."/>
            <person name="Jung H.Y."/>
        </authorList>
    </citation>
    <scope>NUCLEOTIDE SEQUENCE [LARGE SCALE GENOMIC DNA]</scope>
    <source>
        <strain evidence="1 2">KCTC 52001</strain>
    </source>
</reference>
<accession>A0A7K0EMK8</accession>
<name>A0A7K0EMK8_9BACT</name>
<dbReference type="AlphaFoldDB" id="A0A7K0EMK8"/>
<comment type="caution">
    <text evidence="1">The sequence shown here is derived from an EMBL/GenBank/DDBJ whole genome shotgun (WGS) entry which is preliminary data.</text>
</comment>
<dbReference type="Gene3D" id="2.130.10.10">
    <property type="entry name" value="YVTN repeat-like/Quinoprotein amine dehydrogenase"/>
    <property type="match status" value="1"/>
</dbReference>